<reference evidence="1 2" key="2">
    <citation type="journal article" date="2017" name="Front. Plant Sci.">
        <title>Gene Classification and Mining of Molecular Markers Useful in Red Clover (Trifolium pratense) Breeding.</title>
        <authorList>
            <person name="Istvanek J."/>
            <person name="Dluhosova J."/>
            <person name="Dluhos P."/>
            <person name="Patkova L."/>
            <person name="Nedelnik J."/>
            <person name="Repkova J."/>
        </authorList>
    </citation>
    <scope>NUCLEOTIDE SEQUENCE [LARGE SCALE GENOMIC DNA]</scope>
    <source>
        <strain evidence="2">cv. Tatra</strain>
        <tissue evidence="1">Young leaves</tissue>
    </source>
</reference>
<comment type="caution">
    <text evidence="1">The sequence shown here is derived from an EMBL/GenBank/DDBJ whole genome shotgun (WGS) entry which is preliminary data.</text>
</comment>
<dbReference type="Proteomes" id="UP000236291">
    <property type="component" value="Unassembled WGS sequence"/>
</dbReference>
<evidence type="ECO:0000313" key="2">
    <source>
        <dbReference type="Proteomes" id="UP000236291"/>
    </source>
</evidence>
<protein>
    <submittedName>
        <fullName evidence="1">Uncharacterized protein</fullName>
    </submittedName>
</protein>
<sequence length="51" mass="5563">KGWRTWPSMARRAATVLANLEVQRPCPVTILPDLPRTILLTGATRVIPGAP</sequence>
<dbReference type="AlphaFoldDB" id="A0A2K3KPU6"/>
<dbReference type="EMBL" id="ASHM01225591">
    <property type="protein sequence ID" value="PNX68325.1"/>
    <property type="molecule type" value="Genomic_DNA"/>
</dbReference>
<proteinExistence type="predicted"/>
<feature type="non-terminal residue" evidence="1">
    <location>
        <position position="1"/>
    </location>
</feature>
<reference evidence="1 2" key="1">
    <citation type="journal article" date="2014" name="Am. J. Bot.">
        <title>Genome assembly and annotation for red clover (Trifolium pratense; Fabaceae).</title>
        <authorList>
            <person name="Istvanek J."/>
            <person name="Jaros M."/>
            <person name="Krenek A."/>
            <person name="Repkova J."/>
        </authorList>
    </citation>
    <scope>NUCLEOTIDE SEQUENCE [LARGE SCALE GENOMIC DNA]</scope>
    <source>
        <strain evidence="2">cv. Tatra</strain>
        <tissue evidence="1">Young leaves</tissue>
    </source>
</reference>
<gene>
    <name evidence="1" type="ORF">L195_g063928</name>
</gene>
<evidence type="ECO:0000313" key="1">
    <source>
        <dbReference type="EMBL" id="PNX68325.1"/>
    </source>
</evidence>
<organism evidence="1 2">
    <name type="scientific">Trifolium pratense</name>
    <name type="common">Red clover</name>
    <dbReference type="NCBI Taxonomy" id="57577"/>
    <lineage>
        <taxon>Eukaryota</taxon>
        <taxon>Viridiplantae</taxon>
        <taxon>Streptophyta</taxon>
        <taxon>Embryophyta</taxon>
        <taxon>Tracheophyta</taxon>
        <taxon>Spermatophyta</taxon>
        <taxon>Magnoliopsida</taxon>
        <taxon>eudicotyledons</taxon>
        <taxon>Gunneridae</taxon>
        <taxon>Pentapetalae</taxon>
        <taxon>rosids</taxon>
        <taxon>fabids</taxon>
        <taxon>Fabales</taxon>
        <taxon>Fabaceae</taxon>
        <taxon>Papilionoideae</taxon>
        <taxon>50 kb inversion clade</taxon>
        <taxon>NPAAA clade</taxon>
        <taxon>Hologalegina</taxon>
        <taxon>IRL clade</taxon>
        <taxon>Trifolieae</taxon>
        <taxon>Trifolium</taxon>
    </lineage>
</organism>
<name>A0A2K3KPU6_TRIPR</name>
<accession>A0A2K3KPU6</accession>